<protein>
    <recommendedName>
        <fullName evidence="5">Holin</fullName>
    </recommendedName>
</protein>
<proteinExistence type="predicted"/>
<gene>
    <name evidence="3" type="ORF">ACFO4O_15655</name>
</gene>
<feature type="transmembrane region" description="Helical" evidence="2">
    <location>
        <begin position="36"/>
        <end position="55"/>
    </location>
</feature>
<dbReference type="EMBL" id="JBHSGU010000019">
    <property type="protein sequence ID" value="MFC4701591.1"/>
    <property type="molecule type" value="Genomic_DNA"/>
</dbReference>
<evidence type="ECO:0000256" key="2">
    <source>
        <dbReference type="SAM" id="Phobius"/>
    </source>
</evidence>
<sequence>MDYYVYVGALFLIAVNIAVSVFCLKRDDLNQFQKLSQTSIVWLIPILGAILVYAVNSNSDNTCQSLDGSLSPTGEHSSAATGNSSSFSGDGGGSD</sequence>
<feature type="compositionally biased region" description="Polar residues" evidence="1">
    <location>
        <begin position="66"/>
        <end position="76"/>
    </location>
</feature>
<keyword evidence="4" id="KW-1185">Reference proteome</keyword>
<keyword evidence="2" id="KW-0812">Transmembrane</keyword>
<keyword evidence="2" id="KW-0472">Membrane</keyword>
<feature type="transmembrane region" description="Helical" evidence="2">
    <location>
        <begin position="6"/>
        <end position="24"/>
    </location>
</feature>
<feature type="region of interest" description="Disordered" evidence="1">
    <location>
        <begin position="66"/>
        <end position="95"/>
    </location>
</feature>
<accession>A0ABV9LYE4</accession>
<evidence type="ECO:0008006" key="5">
    <source>
        <dbReference type="Google" id="ProtNLM"/>
    </source>
</evidence>
<comment type="caution">
    <text evidence="3">The sequence shown here is derived from an EMBL/GenBank/DDBJ whole genome shotgun (WGS) entry which is preliminary data.</text>
</comment>
<evidence type="ECO:0000313" key="3">
    <source>
        <dbReference type="EMBL" id="MFC4701591.1"/>
    </source>
</evidence>
<organism evidence="3 4">
    <name type="scientific">Glaciecola siphonariae</name>
    <dbReference type="NCBI Taxonomy" id="521012"/>
    <lineage>
        <taxon>Bacteria</taxon>
        <taxon>Pseudomonadati</taxon>
        <taxon>Pseudomonadota</taxon>
        <taxon>Gammaproteobacteria</taxon>
        <taxon>Alteromonadales</taxon>
        <taxon>Alteromonadaceae</taxon>
        <taxon>Glaciecola</taxon>
    </lineage>
</organism>
<evidence type="ECO:0000313" key="4">
    <source>
        <dbReference type="Proteomes" id="UP001595897"/>
    </source>
</evidence>
<name>A0ABV9LYE4_9ALTE</name>
<feature type="compositionally biased region" description="Low complexity" evidence="1">
    <location>
        <begin position="77"/>
        <end position="88"/>
    </location>
</feature>
<dbReference type="RefSeq" id="WP_382410216.1">
    <property type="nucleotide sequence ID" value="NZ_JBHSGU010000019.1"/>
</dbReference>
<evidence type="ECO:0000256" key="1">
    <source>
        <dbReference type="SAM" id="MobiDB-lite"/>
    </source>
</evidence>
<keyword evidence="2" id="KW-1133">Transmembrane helix</keyword>
<reference evidence="4" key="1">
    <citation type="journal article" date="2019" name="Int. J. Syst. Evol. Microbiol.">
        <title>The Global Catalogue of Microorganisms (GCM) 10K type strain sequencing project: providing services to taxonomists for standard genome sequencing and annotation.</title>
        <authorList>
            <consortium name="The Broad Institute Genomics Platform"/>
            <consortium name="The Broad Institute Genome Sequencing Center for Infectious Disease"/>
            <person name="Wu L."/>
            <person name="Ma J."/>
        </authorList>
    </citation>
    <scope>NUCLEOTIDE SEQUENCE [LARGE SCALE GENOMIC DNA]</scope>
    <source>
        <strain evidence="4">KACC 12507</strain>
    </source>
</reference>
<dbReference type="Proteomes" id="UP001595897">
    <property type="component" value="Unassembled WGS sequence"/>
</dbReference>